<evidence type="ECO:0000256" key="2">
    <source>
        <dbReference type="SAM" id="SignalP"/>
    </source>
</evidence>
<feature type="chain" id="PRO_5022996048" evidence="2">
    <location>
        <begin position="18"/>
        <end position="115"/>
    </location>
</feature>
<protein>
    <submittedName>
        <fullName evidence="3">Uncharacterized protein</fullName>
    </submittedName>
</protein>
<dbReference type="AlphaFoldDB" id="A0A5C5V476"/>
<evidence type="ECO:0000313" key="3">
    <source>
        <dbReference type="EMBL" id="TWT32542.1"/>
    </source>
</evidence>
<feature type="region of interest" description="Disordered" evidence="1">
    <location>
        <begin position="90"/>
        <end position="115"/>
    </location>
</feature>
<keyword evidence="2" id="KW-0732">Signal</keyword>
<proteinExistence type="predicted"/>
<evidence type="ECO:0000313" key="4">
    <source>
        <dbReference type="Proteomes" id="UP000316714"/>
    </source>
</evidence>
<dbReference type="RefSeq" id="WP_146568001.1">
    <property type="nucleotide sequence ID" value="NZ_SIHJ01000003.1"/>
</dbReference>
<keyword evidence="4" id="KW-1185">Reference proteome</keyword>
<organism evidence="3 4">
    <name type="scientific">Posidoniimonas corsicana</name>
    <dbReference type="NCBI Taxonomy" id="1938618"/>
    <lineage>
        <taxon>Bacteria</taxon>
        <taxon>Pseudomonadati</taxon>
        <taxon>Planctomycetota</taxon>
        <taxon>Planctomycetia</taxon>
        <taxon>Pirellulales</taxon>
        <taxon>Lacipirellulaceae</taxon>
        <taxon>Posidoniimonas</taxon>
    </lineage>
</organism>
<sequence length="115" mass="12203" precursor="true">MRSPLILIALLAAGAAAASRWPATPDQRTPASLEWVRTADGWERSALLNAAPRRGERLHPLTVAAIQVLGAGVALAAGWRVVQVAEDEWRPAVDAPPTRRRASSPVAERSPAQAS</sequence>
<reference evidence="3 4" key="1">
    <citation type="submission" date="2019-02" db="EMBL/GenBank/DDBJ databases">
        <title>Deep-cultivation of Planctomycetes and their phenomic and genomic characterization uncovers novel biology.</title>
        <authorList>
            <person name="Wiegand S."/>
            <person name="Jogler M."/>
            <person name="Boedeker C."/>
            <person name="Pinto D."/>
            <person name="Vollmers J."/>
            <person name="Rivas-Marin E."/>
            <person name="Kohn T."/>
            <person name="Peeters S.H."/>
            <person name="Heuer A."/>
            <person name="Rast P."/>
            <person name="Oberbeckmann S."/>
            <person name="Bunk B."/>
            <person name="Jeske O."/>
            <person name="Meyerdierks A."/>
            <person name="Storesund J.E."/>
            <person name="Kallscheuer N."/>
            <person name="Luecker S."/>
            <person name="Lage O.M."/>
            <person name="Pohl T."/>
            <person name="Merkel B.J."/>
            <person name="Hornburger P."/>
            <person name="Mueller R.-W."/>
            <person name="Bruemmer F."/>
            <person name="Labrenz M."/>
            <person name="Spormann A.M."/>
            <person name="Op Den Camp H."/>
            <person name="Overmann J."/>
            <person name="Amann R."/>
            <person name="Jetten M.S.M."/>
            <person name="Mascher T."/>
            <person name="Medema M.H."/>
            <person name="Devos D.P."/>
            <person name="Kaster A.-K."/>
            <person name="Ovreas L."/>
            <person name="Rohde M."/>
            <person name="Galperin M.Y."/>
            <person name="Jogler C."/>
        </authorList>
    </citation>
    <scope>NUCLEOTIDE SEQUENCE [LARGE SCALE GENOMIC DNA]</scope>
    <source>
        <strain evidence="3 4">KOR34</strain>
    </source>
</reference>
<dbReference type="Proteomes" id="UP000316714">
    <property type="component" value="Unassembled WGS sequence"/>
</dbReference>
<feature type="signal peptide" evidence="2">
    <location>
        <begin position="1"/>
        <end position="17"/>
    </location>
</feature>
<name>A0A5C5V476_9BACT</name>
<dbReference type="EMBL" id="SIHJ01000003">
    <property type="protein sequence ID" value="TWT32542.1"/>
    <property type="molecule type" value="Genomic_DNA"/>
</dbReference>
<evidence type="ECO:0000256" key="1">
    <source>
        <dbReference type="SAM" id="MobiDB-lite"/>
    </source>
</evidence>
<accession>A0A5C5V476</accession>
<comment type="caution">
    <text evidence="3">The sequence shown here is derived from an EMBL/GenBank/DDBJ whole genome shotgun (WGS) entry which is preliminary data.</text>
</comment>
<dbReference type="OrthoDB" id="10007215at2"/>
<gene>
    <name evidence="3" type="ORF">KOR34_43050</name>
</gene>